<proteinExistence type="predicted"/>
<keyword evidence="3" id="KW-1185">Reference proteome</keyword>
<evidence type="ECO:0000313" key="2">
    <source>
        <dbReference type="EMBL" id="GAA0166605.1"/>
    </source>
</evidence>
<dbReference type="EMBL" id="BAABME010005788">
    <property type="protein sequence ID" value="GAA0166605.1"/>
    <property type="molecule type" value="Genomic_DNA"/>
</dbReference>
<reference evidence="2 3" key="1">
    <citation type="submission" date="2024-01" db="EMBL/GenBank/DDBJ databases">
        <title>The complete chloroplast genome sequence of Lithospermum erythrorhizon: insights into the phylogenetic relationship among Boraginaceae species and the maternal lineages of purple gromwells.</title>
        <authorList>
            <person name="Okada T."/>
            <person name="Watanabe K."/>
        </authorList>
    </citation>
    <scope>NUCLEOTIDE SEQUENCE [LARGE SCALE GENOMIC DNA]</scope>
</reference>
<name>A0AAV3QST0_LITER</name>
<feature type="compositionally biased region" description="Polar residues" evidence="1">
    <location>
        <begin position="209"/>
        <end position="218"/>
    </location>
</feature>
<dbReference type="AlphaFoldDB" id="A0AAV3QST0"/>
<comment type="caution">
    <text evidence="2">The sequence shown here is derived from an EMBL/GenBank/DDBJ whole genome shotgun (WGS) entry which is preliminary data.</text>
</comment>
<protein>
    <submittedName>
        <fullName evidence="2">Uncharacterized protein</fullName>
    </submittedName>
</protein>
<evidence type="ECO:0000313" key="3">
    <source>
        <dbReference type="Proteomes" id="UP001454036"/>
    </source>
</evidence>
<evidence type="ECO:0000256" key="1">
    <source>
        <dbReference type="SAM" id="MobiDB-lite"/>
    </source>
</evidence>
<organism evidence="2 3">
    <name type="scientific">Lithospermum erythrorhizon</name>
    <name type="common">Purple gromwell</name>
    <name type="synonym">Lithospermum officinale var. erythrorhizon</name>
    <dbReference type="NCBI Taxonomy" id="34254"/>
    <lineage>
        <taxon>Eukaryota</taxon>
        <taxon>Viridiplantae</taxon>
        <taxon>Streptophyta</taxon>
        <taxon>Embryophyta</taxon>
        <taxon>Tracheophyta</taxon>
        <taxon>Spermatophyta</taxon>
        <taxon>Magnoliopsida</taxon>
        <taxon>eudicotyledons</taxon>
        <taxon>Gunneridae</taxon>
        <taxon>Pentapetalae</taxon>
        <taxon>asterids</taxon>
        <taxon>lamiids</taxon>
        <taxon>Boraginales</taxon>
        <taxon>Boraginaceae</taxon>
        <taxon>Boraginoideae</taxon>
        <taxon>Lithospermeae</taxon>
        <taxon>Lithospermum</taxon>
    </lineage>
</organism>
<dbReference type="Proteomes" id="UP001454036">
    <property type="component" value="Unassembled WGS sequence"/>
</dbReference>
<sequence length="234" mass="25791">MNNEGITKATLKLADIIGELTEKTLTTWPTKGQLQASNMSLKYAVLHKAAIVNLEPTSNNMNVSEALGRMQYAMRLDQQLNNGKVIFDQMVDHSKTSAKLKSIDFPSLIYSMLINQHLDVLKKEDGFGEDAKSLSISDKLIKGKHVVNVELNAADQTEVVLEGEGAVMLIKAYKEEHERLEVDIHLKKVRVSKLQVKIQALKATVPSTVNDPNTTSTAIHDEPDATAETSKSPV</sequence>
<gene>
    <name evidence="2" type="ORF">LIER_21725</name>
</gene>
<accession>A0AAV3QST0</accession>
<feature type="region of interest" description="Disordered" evidence="1">
    <location>
        <begin position="209"/>
        <end position="234"/>
    </location>
</feature>